<evidence type="ECO:0000313" key="3">
    <source>
        <dbReference type="Proteomes" id="UP000198211"/>
    </source>
</evidence>
<protein>
    <recommendedName>
        <fullName evidence="1">PiggyBac transposable element-derived protein domain-containing protein</fullName>
    </recommendedName>
</protein>
<name>A0A225VPK8_9STRA</name>
<accession>A0A225VPK8</accession>
<dbReference type="InterPro" id="IPR029526">
    <property type="entry name" value="PGBD"/>
</dbReference>
<evidence type="ECO:0000259" key="1">
    <source>
        <dbReference type="Pfam" id="PF13843"/>
    </source>
</evidence>
<dbReference type="AlphaFoldDB" id="A0A225VPK8"/>
<reference evidence="3" key="1">
    <citation type="submission" date="2017-03" db="EMBL/GenBank/DDBJ databases">
        <title>Phytopthora megakarya and P. palmivora, two closely related causual agents of cacao black pod achieved similar genome size and gene model numbers by different mechanisms.</title>
        <authorList>
            <person name="Ali S."/>
            <person name="Shao J."/>
            <person name="Larry D.J."/>
            <person name="Kronmiller B."/>
            <person name="Shen D."/>
            <person name="Strem M.D."/>
            <person name="Melnick R.L."/>
            <person name="Guiltinan M.J."/>
            <person name="Tyler B.M."/>
            <person name="Meinhardt L.W."/>
            <person name="Bailey B.A."/>
        </authorList>
    </citation>
    <scope>NUCLEOTIDE SEQUENCE [LARGE SCALE GENOMIC DNA]</scope>
    <source>
        <strain evidence="3">zdho120</strain>
    </source>
</reference>
<dbReference type="Proteomes" id="UP000198211">
    <property type="component" value="Unassembled WGS sequence"/>
</dbReference>
<evidence type="ECO:0000313" key="2">
    <source>
        <dbReference type="EMBL" id="OWZ06480.1"/>
    </source>
</evidence>
<dbReference type="PANTHER" id="PTHR46599">
    <property type="entry name" value="PIGGYBAC TRANSPOSABLE ELEMENT-DERIVED PROTEIN 4"/>
    <property type="match status" value="1"/>
</dbReference>
<feature type="domain" description="PiggyBac transposable element-derived protein" evidence="1">
    <location>
        <begin position="38"/>
        <end position="128"/>
    </location>
</feature>
<gene>
    <name evidence="2" type="ORF">PHMEG_00021258</name>
</gene>
<sequence>MASMNMQSSFHIVAPAKIIKARRDKAESGLFFLFRPEGSKNPTESEFNFYYGLEITMSIRPLRDITEYWSESRFLRKAAFKEPMDRTCFQNIRSALQFHASDDPTLDKLHDLLWHSWTLLNHFQKPFADFAIRT</sequence>
<proteinExistence type="predicted"/>
<dbReference type="PANTHER" id="PTHR46599:SF3">
    <property type="entry name" value="PIGGYBAC TRANSPOSABLE ELEMENT-DERIVED PROTEIN 4"/>
    <property type="match status" value="1"/>
</dbReference>
<dbReference type="EMBL" id="NBNE01003944">
    <property type="protein sequence ID" value="OWZ06480.1"/>
    <property type="molecule type" value="Genomic_DNA"/>
</dbReference>
<dbReference type="OrthoDB" id="124452at2759"/>
<keyword evidence="3" id="KW-1185">Reference proteome</keyword>
<organism evidence="2 3">
    <name type="scientific">Phytophthora megakarya</name>
    <dbReference type="NCBI Taxonomy" id="4795"/>
    <lineage>
        <taxon>Eukaryota</taxon>
        <taxon>Sar</taxon>
        <taxon>Stramenopiles</taxon>
        <taxon>Oomycota</taxon>
        <taxon>Peronosporomycetes</taxon>
        <taxon>Peronosporales</taxon>
        <taxon>Peronosporaceae</taxon>
        <taxon>Phytophthora</taxon>
    </lineage>
</organism>
<comment type="caution">
    <text evidence="2">The sequence shown here is derived from an EMBL/GenBank/DDBJ whole genome shotgun (WGS) entry which is preliminary data.</text>
</comment>
<dbReference type="Pfam" id="PF13843">
    <property type="entry name" value="DDE_Tnp_1_7"/>
    <property type="match status" value="1"/>
</dbReference>